<dbReference type="GO" id="GO:0005737">
    <property type="term" value="C:cytoplasm"/>
    <property type="evidence" value="ECO:0007669"/>
    <property type="project" value="InterPro"/>
</dbReference>
<dbReference type="InterPro" id="IPR034505">
    <property type="entry name" value="Coproporphyrinogen-III_oxidase"/>
</dbReference>
<comment type="similarity">
    <text evidence="1">Belongs to the anaerobic coproporphyrinogen-III oxidase family. HemW subfamily.</text>
</comment>
<dbReference type="InterPro" id="IPR007197">
    <property type="entry name" value="rSAM"/>
</dbReference>
<dbReference type="InterPro" id="IPR006638">
    <property type="entry name" value="Elp3/MiaA/NifB-like_rSAM"/>
</dbReference>
<dbReference type="Pfam" id="PF04055">
    <property type="entry name" value="Radical_SAM"/>
    <property type="match status" value="1"/>
</dbReference>
<proteinExistence type="inferred from homology"/>
<sequence length="355" mass="38709">MSDEFGAYIHIPFCSKRCDYCAFATWTDRHHLIDSYVGALLSDIGRHAAGGMPVVDTIFVGGGTPTLIDPAALARVIAAIPRAADAEVTVECNPDDVTPEMMRIYADAGVNRVSIGVQSMVPQVLLSLGRTHVPANVTRAVEAVRAAGIPTFNLDLIYGGAGERLADWEHTLTGALALEPTHVSAYALTIEAGTPLATQPERHPDDDDLADKYEMADDMLSAAGLANYEVSNWARPGHECRHNLVYWHQGDYQGFGCAAHSHRHGRRFWNVRTPERYIDLVADADPAAVEAAGEELDAEERRMEGLQLQLRLREGVPEAALDGAALPGVVELRDGRWALTRRGRLMANDVSLRLR</sequence>
<dbReference type="SMART" id="SM00729">
    <property type="entry name" value="Elp3"/>
    <property type="match status" value="1"/>
</dbReference>
<evidence type="ECO:0000259" key="2">
    <source>
        <dbReference type="PROSITE" id="PS51918"/>
    </source>
</evidence>
<dbReference type="GO" id="GO:0051539">
    <property type="term" value="F:4 iron, 4 sulfur cluster binding"/>
    <property type="evidence" value="ECO:0007669"/>
    <property type="project" value="InterPro"/>
</dbReference>
<accession>A0A6J7DZJ6</accession>
<dbReference type="SFLD" id="SFLDG01065">
    <property type="entry name" value="anaerobic_coproporphyrinogen-I"/>
    <property type="match status" value="1"/>
</dbReference>
<dbReference type="CDD" id="cd01335">
    <property type="entry name" value="Radical_SAM"/>
    <property type="match status" value="1"/>
</dbReference>
<dbReference type="EMBL" id="CAFBLP010000023">
    <property type="protein sequence ID" value="CAB4876212.1"/>
    <property type="molecule type" value="Genomic_DNA"/>
</dbReference>
<reference evidence="3" key="1">
    <citation type="submission" date="2020-05" db="EMBL/GenBank/DDBJ databases">
        <authorList>
            <person name="Chiriac C."/>
            <person name="Salcher M."/>
            <person name="Ghai R."/>
            <person name="Kavagutti S V."/>
        </authorList>
    </citation>
    <scope>NUCLEOTIDE SEQUENCE</scope>
</reference>
<gene>
    <name evidence="3" type="ORF">UFOPK3376_01139</name>
</gene>
<organism evidence="3">
    <name type="scientific">freshwater metagenome</name>
    <dbReference type="NCBI Taxonomy" id="449393"/>
    <lineage>
        <taxon>unclassified sequences</taxon>
        <taxon>metagenomes</taxon>
        <taxon>ecological metagenomes</taxon>
    </lineage>
</organism>
<evidence type="ECO:0000256" key="1">
    <source>
        <dbReference type="ARBA" id="ARBA00006100"/>
    </source>
</evidence>
<dbReference type="PANTHER" id="PTHR13932">
    <property type="entry name" value="COPROPORPHYRINIGEN III OXIDASE"/>
    <property type="match status" value="1"/>
</dbReference>
<dbReference type="Gene3D" id="3.80.30.20">
    <property type="entry name" value="tm_1862 like domain"/>
    <property type="match status" value="1"/>
</dbReference>
<dbReference type="InterPro" id="IPR058240">
    <property type="entry name" value="rSAM_sf"/>
</dbReference>
<dbReference type="InterPro" id="IPR023404">
    <property type="entry name" value="rSAM_horseshoe"/>
</dbReference>
<dbReference type="SUPFAM" id="SSF102114">
    <property type="entry name" value="Radical SAM enzymes"/>
    <property type="match status" value="1"/>
</dbReference>
<dbReference type="GO" id="GO:0006779">
    <property type="term" value="P:porphyrin-containing compound biosynthetic process"/>
    <property type="evidence" value="ECO:0007669"/>
    <property type="project" value="InterPro"/>
</dbReference>
<dbReference type="PROSITE" id="PS51918">
    <property type="entry name" value="RADICAL_SAM"/>
    <property type="match status" value="1"/>
</dbReference>
<protein>
    <submittedName>
        <fullName evidence="3">Unannotated protein</fullName>
    </submittedName>
</protein>
<dbReference type="SFLD" id="SFLDF00288">
    <property type="entry name" value="HemN-like__clustered_with_nucl"/>
    <property type="match status" value="1"/>
</dbReference>
<dbReference type="GO" id="GO:0004109">
    <property type="term" value="F:coproporphyrinogen oxidase activity"/>
    <property type="evidence" value="ECO:0007669"/>
    <property type="project" value="InterPro"/>
</dbReference>
<dbReference type="NCBIfam" id="TIGR00539">
    <property type="entry name" value="hemN_rel"/>
    <property type="match status" value="1"/>
</dbReference>
<dbReference type="AlphaFoldDB" id="A0A6J7DZJ6"/>
<dbReference type="PANTHER" id="PTHR13932:SF5">
    <property type="entry name" value="RADICAL S-ADENOSYL METHIONINE DOMAIN-CONTAINING PROTEIN 1, MITOCHONDRIAL"/>
    <property type="match status" value="1"/>
</dbReference>
<name>A0A6J7DZJ6_9ZZZZ</name>
<dbReference type="SFLD" id="SFLDS00029">
    <property type="entry name" value="Radical_SAM"/>
    <property type="match status" value="1"/>
</dbReference>
<feature type="domain" description="Radical SAM core" evidence="2">
    <location>
        <begin position="1"/>
        <end position="226"/>
    </location>
</feature>
<evidence type="ECO:0000313" key="3">
    <source>
        <dbReference type="EMBL" id="CAB4876212.1"/>
    </source>
</evidence>
<dbReference type="SFLD" id="SFLDF00562">
    <property type="entry name" value="HemN-like__clustered_with_heat"/>
    <property type="match status" value="1"/>
</dbReference>
<dbReference type="InterPro" id="IPR004559">
    <property type="entry name" value="HemW-like"/>
</dbReference>